<dbReference type="Pfam" id="PF04525">
    <property type="entry name" value="LOR"/>
    <property type="match status" value="1"/>
</dbReference>
<dbReference type="InterPro" id="IPR038595">
    <property type="entry name" value="LOR_sf"/>
</dbReference>
<dbReference type="Gene3D" id="2.40.160.200">
    <property type="entry name" value="LURP1-related"/>
    <property type="match status" value="1"/>
</dbReference>
<dbReference type="InterPro" id="IPR007612">
    <property type="entry name" value="LOR"/>
</dbReference>
<dbReference type="PANTHER" id="PTHR31087">
    <property type="match status" value="1"/>
</dbReference>
<proteinExistence type="inferred from homology"/>
<comment type="caution">
    <text evidence="2">The sequence shown here is derived from an EMBL/GenBank/DDBJ whole genome shotgun (WGS) entry which is preliminary data.</text>
</comment>
<dbReference type="OrthoDB" id="97518at2759"/>
<dbReference type="InterPro" id="IPR025659">
    <property type="entry name" value="Tubby-like_C"/>
</dbReference>
<dbReference type="SUPFAM" id="SSF54518">
    <property type="entry name" value="Tubby C-terminal domain-like"/>
    <property type="match status" value="1"/>
</dbReference>
<protein>
    <recommendedName>
        <fullName evidence="4">Protein LURP-one-related 15</fullName>
    </recommendedName>
</protein>
<gene>
    <name evidence="2" type="ORF">KFK09_000735</name>
</gene>
<evidence type="ECO:0000256" key="1">
    <source>
        <dbReference type="ARBA" id="ARBA00005437"/>
    </source>
</evidence>
<dbReference type="AlphaFoldDB" id="A0A8T3CCQ2"/>
<name>A0A8T3CCQ2_DENNO</name>
<dbReference type="PANTHER" id="PTHR31087:SF58">
    <property type="entry name" value="OS07G0230700 PROTEIN"/>
    <property type="match status" value="1"/>
</dbReference>
<evidence type="ECO:0000313" key="2">
    <source>
        <dbReference type="EMBL" id="KAI0531182.1"/>
    </source>
</evidence>
<comment type="similarity">
    <text evidence="1">Belongs to the LOR family.</text>
</comment>
<dbReference type="SMR" id="A0A8T3CCQ2"/>
<evidence type="ECO:0008006" key="4">
    <source>
        <dbReference type="Google" id="ProtNLM"/>
    </source>
</evidence>
<sequence length="203" mass="23018">MDSSSGAVIDPSFCAPYPTDLAFKTKPLQKQYLATVDAAGNTIFKTKHYWLGGFTQLRYAAGHTVLTMKPKFITWHGRWQAFRGNSMEAKDLVFSIKRSSFLQLYDEWFVYLAGNTEEEAYDFRVTGSYRKKNYTIYKGDSSFVVAQFTKNHKLNLQLKHAFGATISANCDHSFVAALIVIFRMVYVKKSAASSHMRTVHHGA</sequence>
<dbReference type="Proteomes" id="UP000829196">
    <property type="component" value="Unassembled WGS sequence"/>
</dbReference>
<dbReference type="EMBL" id="JAGYWB010000001">
    <property type="protein sequence ID" value="KAI0531182.1"/>
    <property type="molecule type" value="Genomic_DNA"/>
</dbReference>
<organism evidence="2 3">
    <name type="scientific">Dendrobium nobile</name>
    <name type="common">Orchid</name>
    <dbReference type="NCBI Taxonomy" id="94219"/>
    <lineage>
        <taxon>Eukaryota</taxon>
        <taxon>Viridiplantae</taxon>
        <taxon>Streptophyta</taxon>
        <taxon>Embryophyta</taxon>
        <taxon>Tracheophyta</taxon>
        <taxon>Spermatophyta</taxon>
        <taxon>Magnoliopsida</taxon>
        <taxon>Liliopsida</taxon>
        <taxon>Asparagales</taxon>
        <taxon>Orchidaceae</taxon>
        <taxon>Epidendroideae</taxon>
        <taxon>Malaxideae</taxon>
        <taxon>Dendrobiinae</taxon>
        <taxon>Dendrobium</taxon>
    </lineage>
</organism>
<accession>A0A8T3CCQ2</accession>
<keyword evidence="3" id="KW-1185">Reference proteome</keyword>
<evidence type="ECO:0000313" key="3">
    <source>
        <dbReference type="Proteomes" id="UP000829196"/>
    </source>
</evidence>
<reference evidence="2" key="1">
    <citation type="journal article" date="2022" name="Front. Genet.">
        <title>Chromosome-Scale Assembly of the Dendrobium nobile Genome Provides Insights Into the Molecular Mechanism of the Biosynthesis of the Medicinal Active Ingredient of Dendrobium.</title>
        <authorList>
            <person name="Xu Q."/>
            <person name="Niu S.-C."/>
            <person name="Li K.-L."/>
            <person name="Zheng P.-J."/>
            <person name="Zhang X.-J."/>
            <person name="Jia Y."/>
            <person name="Liu Y."/>
            <person name="Niu Y.-X."/>
            <person name="Yu L.-H."/>
            <person name="Chen D.-F."/>
            <person name="Zhang G.-Q."/>
        </authorList>
    </citation>
    <scope>NUCLEOTIDE SEQUENCE</scope>
    <source>
        <tissue evidence="2">Leaf</tissue>
    </source>
</reference>